<evidence type="ECO:0000256" key="3">
    <source>
        <dbReference type="ARBA" id="ARBA00023237"/>
    </source>
</evidence>
<dbReference type="Pfam" id="PF00691">
    <property type="entry name" value="OmpA"/>
    <property type="match status" value="1"/>
</dbReference>
<dbReference type="EMBL" id="AP012603">
    <property type="protein sequence ID" value="BAM88000.1"/>
    <property type="molecule type" value="Genomic_DNA"/>
</dbReference>
<dbReference type="GeneID" id="301815910"/>
<feature type="transmembrane region" description="Helical" evidence="6">
    <location>
        <begin position="40"/>
        <end position="61"/>
    </location>
</feature>
<keyword evidence="6" id="KW-1133">Transmembrane helix</keyword>
<keyword evidence="2 4" id="KW-0472">Membrane</keyword>
<dbReference type="InterPro" id="IPR036737">
    <property type="entry name" value="OmpA-like_sf"/>
</dbReference>
<dbReference type="PANTHER" id="PTHR30329:SF21">
    <property type="entry name" value="LIPOPROTEIN YIAD-RELATED"/>
    <property type="match status" value="1"/>
</dbReference>
<dbReference type="HOGENOM" id="CLU_1064239_0_0_5"/>
<dbReference type="Gene3D" id="3.30.1330.60">
    <property type="entry name" value="OmpA-like domain"/>
    <property type="match status" value="1"/>
</dbReference>
<evidence type="ECO:0000259" key="7">
    <source>
        <dbReference type="PROSITE" id="PS51123"/>
    </source>
</evidence>
<sequence length="261" mass="26651">MLAPSPNLSSSAASLTRSVPLPPAAARVDACAVSGEEAPAWLAVAFGVAGTLIAVMSAALWQQGLASPPRVAIASTPLAAPPVPVREERIADPLPKLQDMPVPAPAPIKPAAPPEPAAAPPPTVAIPEPPSPMRKATTECFAPLAIGFERGSARPDPADVKRSLAILHKALSRHGDAMLVIEGHTDASGSEELNVLLSYSRAKAIAELLKHDGIPARRISVRAAGAGEARGDAGAVAGDRKAVLRIAGVDDCDQLTAAKRP</sequence>
<dbReference type="CDD" id="cd07185">
    <property type="entry name" value="OmpA_C-like"/>
    <property type="match status" value="1"/>
</dbReference>
<proteinExistence type="predicted"/>
<evidence type="ECO:0000256" key="1">
    <source>
        <dbReference type="ARBA" id="ARBA00004442"/>
    </source>
</evidence>
<dbReference type="InterPro" id="IPR006665">
    <property type="entry name" value="OmpA-like"/>
</dbReference>
<comment type="subcellular location">
    <subcellularLocation>
        <location evidence="1">Cell outer membrane</location>
    </subcellularLocation>
</comment>
<protein>
    <recommendedName>
        <fullName evidence="7">OmpA-like domain-containing protein</fullName>
    </recommendedName>
</protein>
<feature type="region of interest" description="Disordered" evidence="5">
    <location>
        <begin position="96"/>
        <end position="122"/>
    </location>
</feature>
<dbReference type="SUPFAM" id="SSF103088">
    <property type="entry name" value="OmpA-like"/>
    <property type="match status" value="1"/>
</dbReference>
<dbReference type="OrthoDB" id="9814546at2"/>
<evidence type="ECO:0000256" key="2">
    <source>
        <dbReference type="ARBA" id="ARBA00023136"/>
    </source>
</evidence>
<dbReference type="eggNOG" id="COG2885">
    <property type="taxonomic scope" value="Bacteria"/>
</dbReference>
<organism evidence="8 9">
    <name type="scientific">Bradyrhizobium oligotrophicum S58</name>
    <dbReference type="NCBI Taxonomy" id="1245469"/>
    <lineage>
        <taxon>Bacteria</taxon>
        <taxon>Pseudomonadati</taxon>
        <taxon>Pseudomonadota</taxon>
        <taxon>Alphaproteobacteria</taxon>
        <taxon>Hyphomicrobiales</taxon>
        <taxon>Nitrobacteraceae</taxon>
        <taxon>Bradyrhizobium</taxon>
    </lineage>
</organism>
<dbReference type="InterPro" id="IPR006664">
    <property type="entry name" value="OMP_bac"/>
</dbReference>
<dbReference type="AlphaFoldDB" id="M4ZP44"/>
<dbReference type="PRINTS" id="PR01021">
    <property type="entry name" value="OMPADOMAIN"/>
</dbReference>
<dbReference type="InterPro" id="IPR050330">
    <property type="entry name" value="Bact_OuterMem_StrucFunc"/>
</dbReference>
<dbReference type="PATRIC" id="fig|1245469.3.peg.2041"/>
<evidence type="ECO:0000256" key="6">
    <source>
        <dbReference type="SAM" id="Phobius"/>
    </source>
</evidence>
<feature type="compositionally biased region" description="Pro residues" evidence="5">
    <location>
        <begin position="102"/>
        <end position="122"/>
    </location>
</feature>
<gene>
    <name evidence="8" type="ORF">S58_19930</name>
</gene>
<keyword evidence="6" id="KW-0812">Transmembrane</keyword>
<dbReference type="KEGG" id="aol:S58_19930"/>
<accession>M4ZP44</accession>
<evidence type="ECO:0000256" key="4">
    <source>
        <dbReference type="PROSITE-ProRule" id="PRU00473"/>
    </source>
</evidence>
<name>M4ZP44_9BRAD</name>
<dbReference type="STRING" id="1245469.S58_19930"/>
<keyword evidence="3" id="KW-0998">Cell outer membrane</keyword>
<dbReference type="Proteomes" id="UP000011841">
    <property type="component" value="Chromosome"/>
</dbReference>
<dbReference type="PROSITE" id="PS51123">
    <property type="entry name" value="OMPA_2"/>
    <property type="match status" value="1"/>
</dbReference>
<evidence type="ECO:0000256" key="5">
    <source>
        <dbReference type="SAM" id="MobiDB-lite"/>
    </source>
</evidence>
<evidence type="ECO:0000313" key="8">
    <source>
        <dbReference type="EMBL" id="BAM88000.1"/>
    </source>
</evidence>
<feature type="domain" description="OmpA-like" evidence="7">
    <location>
        <begin position="135"/>
        <end position="250"/>
    </location>
</feature>
<evidence type="ECO:0000313" key="9">
    <source>
        <dbReference type="Proteomes" id="UP000011841"/>
    </source>
</evidence>
<keyword evidence="9" id="KW-1185">Reference proteome</keyword>
<dbReference type="GO" id="GO:0009279">
    <property type="term" value="C:cell outer membrane"/>
    <property type="evidence" value="ECO:0007669"/>
    <property type="project" value="UniProtKB-SubCell"/>
</dbReference>
<reference evidence="8 9" key="1">
    <citation type="journal article" date="2013" name="Appl. Environ. Microbiol.">
        <title>Genome analysis suggests that the soil oligotrophic bacterium Agromonas oligotrophica (Bradyrhizobium oligotrophicum) is a nitrogen-fixing symbiont of Aeschynomene indica.</title>
        <authorList>
            <person name="Okubo T."/>
            <person name="Fukushima S."/>
            <person name="Itakura M."/>
            <person name="Oshima K."/>
            <person name="Longtonglang A."/>
            <person name="Teaumroong N."/>
            <person name="Mitsui H."/>
            <person name="Hattori M."/>
            <person name="Hattori R."/>
            <person name="Hattori T."/>
            <person name="Minamisawa K."/>
        </authorList>
    </citation>
    <scope>NUCLEOTIDE SEQUENCE [LARGE SCALE GENOMIC DNA]</scope>
    <source>
        <strain evidence="8 9">S58</strain>
    </source>
</reference>
<dbReference type="PANTHER" id="PTHR30329">
    <property type="entry name" value="STATOR ELEMENT OF FLAGELLAR MOTOR COMPLEX"/>
    <property type="match status" value="1"/>
</dbReference>
<dbReference type="RefSeq" id="WP_015665127.1">
    <property type="nucleotide sequence ID" value="NC_020453.1"/>
</dbReference>